<evidence type="ECO:0000313" key="3">
    <source>
        <dbReference type="Proteomes" id="UP000823561"/>
    </source>
</evidence>
<evidence type="ECO:0000313" key="2">
    <source>
        <dbReference type="EMBL" id="KAG5280936.1"/>
    </source>
</evidence>
<feature type="region of interest" description="Disordered" evidence="1">
    <location>
        <begin position="441"/>
        <end position="460"/>
    </location>
</feature>
<dbReference type="EMBL" id="JADWDJ010000005">
    <property type="protein sequence ID" value="KAG5280936.1"/>
    <property type="molecule type" value="Genomic_DNA"/>
</dbReference>
<protein>
    <submittedName>
        <fullName evidence="2">Uncharacterized protein</fullName>
    </submittedName>
</protein>
<dbReference type="Proteomes" id="UP000823561">
    <property type="component" value="Chromosome 5"/>
</dbReference>
<sequence length="659" mass="73124">MQTGRILFPDRSAAHPLHRGRVKINRSSLVHCDVIGVIENLSDGQWNVLTKDMQDMTRLEFVKTCLGLISYLSKSTFKRYLPVVEILESCKLHTDDSYDSQKSPEAPVSPQASSPLDTPYNHYILAQIVEEVKLALFVAIKRITSTKDSTQSSKGMMLEEETVKAIYERLDTLNILANVNNHEEVVLDSEARAMTVQVVISVLNLIESSNLNKKQAGEISKVLHEIAAKIKILASPKTSKQNLSFGSPSISCPLKGELYLQLSPDFPVKVSQTVLAMLLRGKNNSEALEDRTCHSNSLPSTTPKHRPDLSYIVTVDSIVFKIVITILASIALIPGFNDEIIFSSAMDMFHKILNEVEQFMTLSKTSVRKNKTDIASLQPSQHSLEDDVTTMCTKKVILQIYHAYLSNRSKVEQHKTAPGRESEVSVVDHVMIQLNTLADTRSSTQQPFQSNLDGSNESTKKVISPDFQSMAHRKLLFPSCPSKVIDPEDFIQRTPSSNLCMAKAVHESCSGDSTCSSHDAKSIPAVGLSTQYVENPSVKDVACSTSSLGLIIGLHTDSANKLRKPKRKVKTEVKICIKPKIRTLRINNKYLSKKNAVSPMLFEAYARASKLQENYMQKGTTGLHNERHPTSSSQTEKNSTVPTLLEGQGIFQICLQRGV</sequence>
<organism evidence="2 3">
    <name type="scientific">Alosa alosa</name>
    <name type="common">allis shad</name>
    <dbReference type="NCBI Taxonomy" id="278164"/>
    <lineage>
        <taxon>Eukaryota</taxon>
        <taxon>Metazoa</taxon>
        <taxon>Chordata</taxon>
        <taxon>Craniata</taxon>
        <taxon>Vertebrata</taxon>
        <taxon>Euteleostomi</taxon>
        <taxon>Actinopterygii</taxon>
        <taxon>Neopterygii</taxon>
        <taxon>Teleostei</taxon>
        <taxon>Clupei</taxon>
        <taxon>Clupeiformes</taxon>
        <taxon>Clupeoidei</taxon>
        <taxon>Clupeidae</taxon>
        <taxon>Alosa</taxon>
    </lineage>
</organism>
<name>A0AAV6H4J8_9TELE</name>
<keyword evidence="3" id="KW-1185">Reference proteome</keyword>
<evidence type="ECO:0000256" key="1">
    <source>
        <dbReference type="SAM" id="MobiDB-lite"/>
    </source>
</evidence>
<dbReference type="AlphaFoldDB" id="A0AAV6H4J8"/>
<reference evidence="2" key="1">
    <citation type="submission" date="2020-10" db="EMBL/GenBank/DDBJ databases">
        <title>Chromosome-scale genome assembly of the Allis shad, Alosa alosa.</title>
        <authorList>
            <person name="Margot Z."/>
            <person name="Christophe K."/>
            <person name="Cabau C."/>
            <person name="Louis A."/>
            <person name="Berthelot C."/>
            <person name="Parey E."/>
            <person name="Roest Crollius H."/>
            <person name="Montfort J."/>
            <person name="Robinson-Rechavi M."/>
            <person name="Bucao C."/>
            <person name="Bouchez O."/>
            <person name="Gislard M."/>
            <person name="Lluch J."/>
            <person name="Milhes M."/>
            <person name="Lampietro C."/>
            <person name="Lopez Roques C."/>
            <person name="Donnadieu C."/>
            <person name="Braasch I."/>
            <person name="Desvignes T."/>
            <person name="Postlethwait J."/>
            <person name="Bobe J."/>
            <person name="Guiguen Y."/>
        </authorList>
    </citation>
    <scope>NUCLEOTIDE SEQUENCE</scope>
    <source>
        <strain evidence="2">M-15738</strain>
        <tissue evidence="2">Blood</tissue>
    </source>
</reference>
<feature type="compositionally biased region" description="Polar residues" evidence="1">
    <location>
        <begin position="441"/>
        <end position="457"/>
    </location>
</feature>
<comment type="caution">
    <text evidence="2">The sequence shown here is derived from an EMBL/GenBank/DDBJ whole genome shotgun (WGS) entry which is preliminary data.</text>
</comment>
<gene>
    <name evidence="2" type="ORF">AALO_G00065650</name>
</gene>
<proteinExistence type="predicted"/>
<accession>A0AAV6H4J8</accession>